<evidence type="ECO:0000256" key="1">
    <source>
        <dbReference type="SAM" id="MobiDB-lite"/>
    </source>
</evidence>
<feature type="region of interest" description="Disordered" evidence="1">
    <location>
        <begin position="359"/>
        <end position="705"/>
    </location>
</feature>
<reference evidence="3 4" key="1">
    <citation type="journal article" date="2019" name="Genome Biol. Evol.">
        <title>Insights into the evolution of the New World diploid cottons (Gossypium, subgenus Houzingenia) based on genome sequencing.</title>
        <authorList>
            <person name="Grover C.E."/>
            <person name="Arick M.A. 2nd"/>
            <person name="Thrash A."/>
            <person name="Conover J.L."/>
            <person name="Sanders W.S."/>
            <person name="Peterson D.G."/>
            <person name="Frelichowski J.E."/>
            <person name="Scheffler J.A."/>
            <person name="Scheffler B.E."/>
            <person name="Wendel J.F."/>
        </authorList>
    </citation>
    <scope>NUCLEOTIDE SEQUENCE [LARGE SCALE GENOMIC DNA]</scope>
    <source>
        <strain evidence="3">0</strain>
        <tissue evidence="3">Leaf</tissue>
    </source>
</reference>
<feature type="compositionally biased region" description="Basic and acidic residues" evidence="1">
    <location>
        <begin position="609"/>
        <end position="635"/>
    </location>
</feature>
<gene>
    <name evidence="3" type="ORF">Gohar_012025</name>
</gene>
<dbReference type="PANTHER" id="PTHR34837">
    <property type="entry name" value="OS05G0595500 PROTEIN"/>
    <property type="match status" value="1"/>
</dbReference>
<feature type="compositionally biased region" description="Basic and acidic residues" evidence="1">
    <location>
        <begin position="572"/>
        <end position="595"/>
    </location>
</feature>
<accession>A0A7J9GY23</accession>
<dbReference type="OrthoDB" id="1000544at2759"/>
<comment type="caution">
    <text evidence="3">The sequence shown here is derived from an EMBL/GenBank/DDBJ whole genome shotgun (WGS) entry which is preliminary data.</text>
</comment>
<keyword evidence="2" id="KW-0472">Membrane</keyword>
<keyword evidence="2" id="KW-1133">Transmembrane helix</keyword>
<evidence type="ECO:0000313" key="4">
    <source>
        <dbReference type="Proteomes" id="UP000593560"/>
    </source>
</evidence>
<feature type="compositionally biased region" description="Basic and acidic residues" evidence="1">
    <location>
        <begin position="945"/>
        <end position="959"/>
    </location>
</feature>
<feature type="compositionally biased region" description="Basic and acidic residues" evidence="1">
    <location>
        <begin position="101"/>
        <end position="165"/>
    </location>
</feature>
<sequence>MPRSSRHKSSKHSSRDYSDSEKESGLKEKEKKSKEESSVRSSKELGSGDKRKLDAKDTSKEIWISGNGDYIEEYSSSKRRKEKADDGVNDRWNGGEDDDGKGEKKSKASSESKSKRREDIEGDDTKRSKSEGKHRESSRKEERERERKGKEGKSDRFIENEEHRSVKQSTERTAFLATVMKKLMSDLKPGVLHFFCIDMHLVSEFLQQWCMDQDKIAYLFHFLYLQYQIEIVAVMVVDSYLAMVIYPLLFWLGDDVLVSAIFLVTFFSFSFFCISDFDVPDRLQSPESESQLERRLRKKRDASGDVDKHLEDNGDILDRRLSASNDTSKDVRARDEKHKDERYKDKYREDINCEDKCQDDQVASDHANSKSSEKHLRDGKDDVKIRQKKSKVQDSDFERDRDHDRERDRDRDRERYRERERDRERDIGRDRERERYRDLDRDHYRERDRNRDHDNDRDYDSQWDRDQERDLRYSDRDKDRDRERDELHDERRSARNKDSKGRKRSPDDRDDGNDTKSRGAKLQYSDMENKSASGRLKVDADRGRCQSRPTNLDAAMGSNRRRASPSSSSHGGTDEYRHLKQEDSNYRDPMTEQRSKAALSREVTSFSETSERGAKYRSMEKSSRADEDHSGELPIEKSSSLKASPMSMMEKSPSTSLERRYTGRSVRRGLDTEETGWSGASAGGREEDNRLSRDLPPEKPLLDGSSQADSVFYNRAGQGNSSLISQPPGLRAGIGSPSFMGSLEEDNRFNNSGRYKRSGDLNVRRGHANAWRVAPNWPAPVPNSFIPFQPGPPHGAFQAMMPQFPSPSLFGGRPSMEINHSGIPYHIPDAERFNNHLRPMGWQNTMDGSGPAHFHGWDGHNIIFRDEAHMFGGPEWDQNRHPVNGRGWDTSSDVWKGQNGDVDLPSTSQKEENPLQASPEDVYDGQERRRYQYENGNNGLQVKGLETRSDDMSPVKESSRLSPMVPHKAPDSSKVSSQDGDAHYCLLYLSKLDISAELAGSDLYGQCMGLLNVEQSKDLAKDVTMLVNSKNDARPVQNASFAVLSPSLIPATNASVFQKAMDLYKKQRLQMGAILDVNDGILAFASSSKEKGKEQSPDHVVDEVEEAVLISDAEMVDSAMLDSDQPEEAVPSVTSDENTEQLVSIQRREIPDHLDSLSPEKSELPNADFCDINPKVPEPALDGNKAEETDTETEQMNSEDVVEGSLRSLDNTAEAVGLAADGENSNDINKTEGNSSVYCAEERHAFGDAISGSINDFPKESGALIPESNESGSESVILSRIHHSPENTH</sequence>
<feature type="transmembrane region" description="Helical" evidence="2">
    <location>
        <begin position="256"/>
        <end position="274"/>
    </location>
</feature>
<evidence type="ECO:0000313" key="3">
    <source>
        <dbReference type="EMBL" id="MBA0801675.1"/>
    </source>
</evidence>
<feature type="region of interest" description="Disordered" evidence="1">
    <location>
        <begin position="1250"/>
        <end position="1289"/>
    </location>
</feature>
<organism evidence="3 4">
    <name type="scientific">Gossypium harknessii</name>
    <dbReference type="NCBI Taxonomy" id="34285"/>
    <lineage>
        <taxon>Eukaryota</taxon>
        <taxon>Viridiplantae</taxon>
        <taxon>Streptophyta</taxon>
        <taxon>Embryophyta</taxon>
        <taxon>Tracheophyta</taxon>
        <taxon>Spermatophyta</taxon>
        <taxon>Magnoliopsida</taxon>
        <taxon>eudicotyledons</taxon>
        <taxon>Gunneridae</taxon>
        <taxon>Pentapetalae</taxon>
        <taxon>rosids</taxon>
        <taxon>malvids</taxon>
        <taxon>Malvales</taxon>
        <taxon>Malvaceae</taxon>
        <taxon>Malvoideae</taxon>
        <taxon>Gossypium</taxon>
    </lineage>
</organism>
<protein>
    <recommendedName>
        <fullName evidence="5">Zinc finger CCCH domain-containing protein 18-like</fullName>
    </recommendedName>
</protein>
<dbReference type="PANTHER" id="PTHR34837:SF1">
    <property type="entry name" value="LOW PROTEIN: ZINC FINGER CCCH DOMAIN PROTEIN"/>
    <property type="match status" value="1"/>
</dbReference>
<feature type="compositionally biased region" description="Basic residues" evidence="1">
    <location>
        <begin position="1"/>
        <end position="12"/>
    </location>
</feature>
<feature type="region of interest" description="Disordered" evidence="1">
    <location>
        <begin position="875"/>
        <end position="976"/>
    </location>
</feature>
<feature type="region of interest" description="Disordered" evidence="1">
    <location>
        <begin position="1"/>
        <end position="165"/>
    </location>
</feature>
<feature type="region of interest" description="Disordered" evidence="1">
    <location>
        <begin position="717"/>
        <end position="738"/>
    </location>
</feature>
<dbReference type="Proteomes" id="UP000593560">
    <property type="component" value="Unassembled WGS sequence"/>
</dbReference>
<evidence type="ECO:0008006" key="5">
    <source>
        <dbReference type="Google" id="ProtNLM"/>
    </source>
</evidence>
<feature type="compositionally biased region" description="Basic and acidic residues" evidence="1">
    <location>
        <begin position="13"/>
        <end position="60"/>
    </location>
</feature>
<keyword evidence="4" id="KW-1185">Reference proteome</keyword>
<feature type="transmembrane region" description="Helical" evidence="2">
    <location>
        <begin position="231"/>
        <end position="250"/>
    </location>
</feature>
<proteinExistence type="predicted"/>
<evidence type="ECO:0000256" key="2">
    <source>
        <dbReference type="SAM" id="Phobius"/>
    </source>
</evidence>
<name>A0A7J9GY23_9ROSI</name>
<feature type="compositionally biased region" description="Basic and acidic residues" evidence="1">
    <location>
        <begin position="367"/>
        <end position="517"/>
    </location>
</feature>
<dbReference type="EMBL" id="JABFAD010000007">
    <property type="protein sequence ID" value="MBA0801675.1"/>
    <property type="molecule type" value="Genomic_DNA"/>
</dbReference>
<feature type="compositionally biased region" description="Basic and acidic residues" evidence="1">
    <location>
        <begin position="684"/>
        <end position="701"/>
    </location>
</feature>
<keyword evidence="2" id="KW-0812">Transmembrane</keyword>
<feature type="region of interest" description="Disordered" evidence="1">
    <location>
        <begin position="1177"/>
        <end position="1205"/>
    </location>
</feature>